<dbReference type="AlphaFoldDB" id="A0A2P2LI29"/>
<accession>A0A2P2LI29</accession>
<organism evidence="1">
    <name type="scientific">Rhizophora mucronata</name>
    <name type="common">Asiatic mangrove</name>
    <dbReference type="NCBI Taxonomy" id="61149"/>
    <lineage>
        <taxon>Eukaryota</taxon>
        <taxon>Viridiplantae</taxon>
        <taxon>Streptophyta</taxon>
        <taxon>Embryophyta</taxon>
        <taxon>Tracheophyta</taxon>
        <taxon>Spermatophyta</taxon>
        <taxon>Magnoliopsida</taxon>
        <taxon>eudicotyledons</taxon>
        <taxon>Gunneridae</taxon>
        <taxon>Pentapetalae</taxon>
        <taxon>rosids</taxon>
        <taxon>fabids</taxon>
        <taxon>Malpighiales</taxon>
        <taxon>Rhizophoraceae</taxon>
        <taxon>Rhizophora</taxon>
    </lineage>
</organism>
<dbReference type="EMBL" id="GGEC01037142">
    <property type="protein sequence ID" value="MBX17626.1"/>
    <property type="molecule type" value="Transcribed_RNA"/>
</dbReference>
<sequence length="18" mass="2061">MRVVLVLCSTRTLTKINL</sequence>
<evidence type="ECO:0000313" key="1">
    <source>
        <dbReference type="EMBL" id="MBX17626.1"/>
    </source>
</evidence>
<reference evidence="1" key="1">
    <citation type="submission" date="2018-02" db="EMBL/GenBank/DDBJ databases">
        <title>Rhizophora mucronata_Transcriptome.</title>
        <authorList>
            <person name="Meera S.P."/>
            <person name="Sreeshan A."/>
            <person name="Augustine A."/>
        </authorList>
    </citation>
    <scope>NUCLEOTIDE SEQUENCE</scope>
    <source>
        <tissue evidence="1">Leaf</tissue>
    </source>
</reference>
<name>A0A2P2LI29_RHIMU</name>
<protein>
    <submittedName>
        <fullName evidence="1">Uncharacterized protein</fullName>
    </submittedName>
</protein>
<proteinExistence type="predicted"/>